<evidence type="ECO:0000256" key="2">
    <source>
        <dbReference type="SAM" id="Phobius"/>
    </source>
</evidence>
<gene>
    <name evidence="3" type="ORF">JYZ213_LOCUS8611</name>
</gene>
<name>A0A813XGG2_9BILA</name>
<dbReference type="SUPFAM" id="SSF69318">
    <property type="entry name" value="Integrin alpha N-terminal domain"/>
    <property type="match status" value="1"/>
</dbReference>
<keyword evidence="2" id="KW-0812">Transmembrane</keyword>
<proteinExistence type="predicted"/>
<dbReference type="EMBL" id="CAJNOG010000059">
    <property type="protein sequence ID" value="CAF0864479.1"/>
    <property type="molecule type" value="Genomic_DNA"/>
</dbReference>
<dbReference type="AlphaFoldDB" id="A0A813XGG2"/>
<comment type="caution">
    <text evidence="3">The sequence shown here is derived from an EMBL/GenBank/DDBJ whole genome shotgun (WGS) entry which is preliminary data.</text>
</comment>
<evidence type="ECO:0000256" key="1">
    <source>
        <dbReference type="ARBA" id="ARBA00022729"/>
    </source>
</evidence>
<sequence length="583" mass="64231">MVKSTITTPLQREPCHMKFKTYKTYSTGSNSFPYFISLTDVNDDNRPDIIVANQDASNVGVFFNFQGSSFHPQVTYPIGSVLAPQSISVVDVNDDDKPDIIVAINMGHSVGVLLNDGSGQFHAVEMYKTGQRTFPPGVAVVDVNSDKKPDIIVTNQNTDTIGVFLNIGHGEFSFEKDYEVPFSFSPKCPQVVDVNGDTHPDIIVANTRGDSIGIFYNSGNGTFISWTTFSTGKDSEPNSVSVVDVNGDNKPDLIVDSIGIFYNSGNGTFISWTTFSTGKDSEPNSVSVVDVNGDNKPDLIVGNLKTSNVGVLLNAGNGKFLNQTTYSTGLNSRPESVFVADINCDSKPDIIVANFNEQNIGIFLNFGNGTFQPQITHPTGDHTQPCSMDSNSTVVDNSYIVGSGRRKVFIIAGGSLGLIFMISMGIFVYCTYFKKRQHVSTFPVVIYEKSKQEEDVQEANRFQSGTWSIEYYHNEEWYGPFQITLSFNSQSMQVTGSGSDNVGIFALNGVYSAVLEQINIIKKYQLGTGDPIENKGHEFKMQLRWHSTNQQFEGSLLISYSGYQVQGKCRLKFHDAHEQYISF</sequence>
<keyword evidence="2" id="KW-0472">Membrane</keyword>
<evidence type="ECO:0000313" key="3">
    <source>
        <dbReference type="EMBL" id="CAF0864479.1"/>
    </source>
</evidence>
<accession>A0A813XGG2</accession>
<dbReference type="PANTHER" id="PTHR45460:SF2">
    <property type="entry name" value="ALPHA 1,3 GLUCANASE, GH71 FAMILY (EUROFUNG)"/>
    <property type="match status" value="1"/>
</dbReference>
<dbReference type="Pfam" id="PF13517">
    <property type="entry name" value="FG-GAP_3"/>
    <property type="match status" value="3"/>
</dbReference>
<dbReference type="Proteomes" id="UP000663845">
    <property type="component" value="Unassembled WGS sequence"/>
</dbReference>
<dbReference type="PANTHER" id="PTHR45460">
    <property type="entry name" value="SIMILAR TO CYSTEINE PROTEINASE"/>
    <property type="match status" value="1"/>
</dbReference>
<dbReference type="Gene3D" id="2.30.30.100">
    <property type="match status" value="3"/>
</dbReference>
<protein>
    <submittedName>
        <fullName evidence="3">Uncharacterized protein</fullName>
    </submittedName>
</protein>
<evidence type="ECO:0000313" key="4">
    <source>
        <dbReference type="Proteomes" id="UP000663845"/>
    </source>
</evidence>
<keyword evidence="1" id="KW-0732">Signal</keyword>
<dbReference type="InterPro" id="IPR013517">
    <property type="entry name" value="FG-GAP"/>
</dbReference>
<feature type="transmembrane region" description="Helical" evidence="2">
    <location>
        <begin position="408"/>
        <end position="432"/>
    </location>
</feature>
<dbReference type="Gene3D" id="2.130.10.130">
    <property type="entry name" value="Integrin alpha, N-terminal"/>
    <property type="match status" value="1"/>
</dbReference>
<organism evidence="3 4">
    <name type="scientific">Adineta steineri</name>
    <dbReference type="NCBI Taxonomy" id="433720"/>
    <lineage>
        <taxon>Eukaryota</taxon>
        <taxon>Metazoa</taxon>
        <taxon>Spiralia</taxon>
        <taxon>Gnathifera</taxon>
        <taxon>Rotifera</taxon>
        <taxon>Eurotatoria</taxon>
        <taxon>Bdelloidea</taxon>
        <taxon>Adinetida</taxon>
        <taxon>Adinetidae</taxon>
        <taxon>Adineta</taxon>
    </lineage>
</organism>
<reference evidence="3" key="1">
    <citation type="submission" date="2021-02" db="EMBL/GenBank/DDBJ databases">
        <authorList>
            <person name="Nowell W R."/>
        </authorList>
    </citation>
    <scope>NUCLEOTIDE SEQUENCE</scope>
</reference>
<keyword evidence="2" id="KW-1133">Transmembrane helix</keyword>
<dbReference type="InterPro" id="IPR028994">
    <property type="entry name" value="Integrin_alpha_N"/>
</dbReference>